<accession>A0ABD3QEH2</accession>
<keyword evidence="1" id="KW-0812">Transmembrane</keyword>
<proteinExistence type="predicted"/>
<keyword evidence="1" id="KW-0472">Membrane</keyword>
<name>A0ABD3QEH2_9STRA</name>
<protein>
    <submittedName>
        <fullName evidence="2">Uncharacterized protein</fullName>
    </submittedName>
</protein>
<dbReference type="Proteomes" id="UP001530400">
    <property type="component" value="Unassembled WGS sequence"/>
</dbReference>
<dbReference type="AlphaFoldDB" id="A0ABD3QEH2"/>
<keyword evidence="3" id="KW-1185">Reference proteome</keyword>
<dbReference type="EMBL" id="JALLPJ020000213">
    <property type="protein sequence ID" value="KAL3798517.1"/>
    <property type="molecule type" value="Genomic_DNA"/>
</dbReference>
<reference evidence="2 3" key="1">
    <citation type="submission" date="2024-10" db="EMBL/GenBank/DDBJ databases">
        <title>Updated reference genomes for cyclostephanoid diatoms.</title>
        <authorList>
            <person name="Roberts W.R."/>
            <person name="Alverson A.J."/>
        </authorList>
    </citation>
    <scope>NUCLEOTIDE SEQUENCE [LARGE SCALE GENOMIC DNA]</scope>
    <source>
        <strain evidence="2 3">AJA010-31</strain>
    </source>
</reference>
<comment type="caution">
    <text evidence="2">The sequence shown here is derived from an EMBL/GenBank/DDBJ whole genome shotgun (WGS) entry which is preliminary data.</text>
</comment>
<evidence type="ECO:0000256" key="1">
    <source>
        <dbReference type="SAM" id="Phobius"/>
    </source>
</evidence>
<evidence type="ECO:0000313" key="2">
    <source>
        <dbReference type="EMBL" id="KAL3798517.1"/>
    </source>
</evidence>
<sequence length="72" mass="8039">MRFLEEVIPSKSFTSLLIVASASLFTPSLFVLLMFFVAVSHRTAASPDGEEVDSAKKSCSMHRVIPVYRSFR</sequence>
<keyword evidence="1" id="KW-1133">Transmembrane helix</keyword>
<evidence type="ECO:0000313" key="3">
    <source>
        <dbReference type="Proteomes" id="UP001530400"/>
    </source>
</evidence>
<feature type="transmembrane region" description="Helical" evidence="1">
    <location>
        <begin position="12"/>
        <end position="39"/>
    </location>
</feature>
<organism evidence="2 3">
    <name type="scientific">Cyclotella atomus</name>
    <dbReference type="NCBI Taxonomy" id="382360"/>
    <lineage>
        <taxon>Eukaryota</taxon>
        <taxon>Sar</taxon>
        <taxon>Stramenopiles</taxon>
        <taxon>Ochrophyta</taxon>
        <taxon>Bacillariophyta</taxon>
        <taxon>Coscinodiscophyceae</taxon>
        <taxon>Thalassiosirophycidae</taxon>
        <taxon>Stephanodiscales</taxon>
        <taxon>Stephanodiscaceae</taxon>
        <taxon>Cyclotella</taxon>
    </lineage>
</organism>
<gene>
    <name evidence="2" type="ORF">ACHAWO_001461</name>
</gene>